<comment type="similarity">
    <text evidence="3">Belongs to the thiolase-like superfamily. Chalcone/stilbene synthases family.</text>
</comment>
<dbReference type="InterPro" id="IPR013747">
    <property type="entry name" value="ACP_syn_III_C"/>
</dbReference>
<dbReference type="InterPro" id="IPR041966">
    <property type="entry name" value="LOTUS-like"/>
</dbReference>
<dbReference type="GO" id="GO:0016020">
    <property type="term" value="C:membrane"/>
    <property type="evidence" value="ECO:0007669"/>
    <property type="project" value="UniProtKB-SubCell"/>
</dbReference>
<dbReference type="InterPro" id="IPR025605">
    <property type="entry name" value="OST-HTH/LOTUS_dom"/>
</dbReference>
<dbReference type="Proteomes" id="UP000187203">
    <property type="component" value="Unassembled WGS sequence"/>
</dbReference>
<evidence type="ECO:0000256" key="3">
    <source>
        <dbReference type="ARBA" id="ARBA00005531"/>
    </source>
</evidence>
<dbReference type="EMBL" id="AWUE01018406">
    <property type="protein sequence ID" value="OMO80654.1"/>
    <property type="molecule type" value="Genomic_DNA"/>
</dbReference>
<dbReference type="Pfam" id="PF12872">
    <property type="entry name" value="OST-HTH"/>
    <property type="match status" value="2"/>
</dbReference>
<protein>
    <recommendedName>
        <fullName evidence="4">very-long-chain 3-oxoacyl-CoA synthase</fullName>
        <ecNumber evidence="4">2.3.1.199</ecNumber>
    </recommendedName>
</protein>
<dbReference type="CDD" id="cd08824">
    <property type="entry name" value="LOTUS"/>
    <property type="match status" value="2"/>
</dbReference>
<dbReference type="GO" id="GO:0006633">
    <property type="term" value="P:fatty acid biosynthetic process"/>
    <property type="evidence" value="ECO:0007669"/>
    <property type="project" value="UniProtKB-UniPathway"/>
</dbReference>
<evidence type="ECO:0000256" key="8">
    <source>
        <dbReference type="ARBA" id="ARBA00023136"/>
    </source>
</evidence>
<keyword evidence="5" id="KW-0808">Transferase</keyword>
<organism evidence="14 15">
    <name type="scientific">Corchorus olitorius</name>
    <dbReference type="NCBI Taxonomy" id="93759"/>
    <lineage>
        <taxon>Eukaryota</taxon>
        <taxon>Viridiplantae</taxon>
        <taxon>Streptophyta</taxon>
        <taxon>Embryophyta</taxon>
        <taxon>Tracheophyta</taxon>
        <taxon>Spermatophyta</taxon>
        <taxon>Magnoliopsida</taxon>
        <taxon>eudicotyledons</taxon>
        <taxon>Gunneridae</taxon>
        <taxon>Pentapetalae</taxon>
        <taxon>rosids</taxon>
        <taxon>malvids</taxon>
        <taxon>Malvales</taxon>
        <taxon>Malvaceae</taxon>
        <taxon>Grewioideae</taxon>
        <taxon>Apeibeae</taxon>
        <taxon>Corchorus</taxon>
    </lineage>
</organism>
<dbReference type="EC" id="2.3.1.199" evidence="4"/>
<dbReference type="Pfam" id="PF01936">
    <property type="entry name" value="NYN"/>
    <property type="match status" value="1"/>
</dbReference>
<keyword evidence="7 12" id="KW-1133">Transmembrane helix</keyword>
<dbReference type="UniPathway" id="UPA00094"/>
<keyword evidence="8 12" id="KW-0472">Membrane</keyword>
<feature type="transmembrane region" description="Helical" evidence="12">
    <location>
        <begin position="76"/>
        <end position="97"/>
    </location>
</feature>
<dbReference type="InterPro" id="IPR025677">
    <property type="entry name" value="OST-HTH-assoc_dom"/>
</dbReference>
<dbReference type="CDD" id="cd10910">
    <property type="entry name" value="PIN_limkain_b1_N_like"/>
    <property type="match status" value="1"/>
</dbReference>
<evidence type="ECO:0000313" key="15">
    <source>
        <dbReference type="Proteomes" id="UP000187203"/>
    </source>
</evidence>
<dbReference type="GO" id="GO:0004540">
    <property type="term" value="F:RNA nuclease activity"/>
    <property type="evidence" value="ECO:0007669"/>
    <property type="project" value="InterPro"/>
</dbReference>
<feature type="region of interest" description="Disordered" evidence="11">
    <location>
        <begin position="1246"/>
        <end position="1271"/>
    </location>
</feature>
<evidence type="ECO:0000256" key="2">
    <source>
        <dbReference type="ARBA" id="ARBA00005194"/>
    </source>
</evidence>
<dbReference type="SUPFAM" id="SSF53901">
    <property type="entry name" value="Thiolase-like"/>
    <property type="match status" value="2"/>
</dbReference>
<evidence type="ECO:0000256" key="6">
    <source>
        <dbReference type="ARBA" id="ARBA00022692"/>
    </source>
</evidence>
<evidence type="ECO:0000259" key="13">
    <source>
        <dbReference type="PROSITE" id="PS51644"/>
    </source>
</evidence>
<dbReference type="InterPro" id="IPR013601">
    <property type="entry name" value="FAE1_typ3_polyketide_synth"/>
</dbReference>
<comment type="pathway">
    <text evidence="2">Lipid metabolism; fatty acid biosynthesis.</text>
</comment>
<keyword evidence="9" id="KW-0012">Acyltransferase</keyword>
<dbReference type="OrthoDB" id="549353at2759"/>
<comment type="caution">
    <text evidence="14">The sequence shown here is derived from an EMBL/GenBank/DDBJ whole genome shotgun (WGS) entry which is preliminary data.</text>
</comment>
<evidence type="ECO:0000256" key="12">
    <source>
        <dbReference type="SAM" id="Phobius"/>
    </source>
</evidence>
<dbReference type="Pfam" id="PF08541">
    <property type="entry name" value="ACP_syn_III_C"/>
    <property type="match status" value="1"/>
</dbReference>
<feature type="domain" description="HTH OST-type" evidence="13">
    <location>
        <begin position="1054"/>
        <end position="1135"/>
    </location>
</feature>
<dbReference type="InterPro" id="IPR021139">
    <property type="entry name" value="NYN"/>
</dbReference>
<keyword evidence="15" id="KW-1185">Reference proteome</keyword>
<sequence length="1343" mass="150119">MSDSSLKTPLIPKSPSNNKLPDFKQSVKLKYVKLGYHYLITHGMYLFLTPLAVVIAAQLSTFSLEDLHDLWDHLRFNLISVVLCSALLVFLSTLYFLTRPRPVYLVDFSCYKPDDARKCPRQIFMERSTLTGTFTEENLEFQRKILERSGLGESTYLPEAVLRVPPNPCMAEARKEAEAVMFGAIDQLFEKTCLNPKDIGILIVNCSLFNPTPSLSAMVINHYKLRGNIISYNLGGMGCSAGLISIDLAKDLLQAHPNSYALVISMENITLNWYFGNERSMLVSNCLFRMGGAAILLSNKSSDGWRSKYRLVHTVRTHKGSDDKCFTCVTQKEDPTGKIGVSLSKDLMAVAGDALKTNITTLGPLVLPMSEQLIFFATLVARKLFKMKIKPYIPDFKLAFEHFCIHAGGRAVLDELEKNLQLSDWHMEPSRMTLYRFGNTSSSSLWYELAYTEAKGRIKKGDRTWQIAFGSGFKCNSAVWKALRTINPAKEKNPWMDEIHQFPVDVPKVKVSVWWDFENCSLPTGVNVFRVSHLITAAVRANGIKGPIQITAFGDIMQLNRAHQEALYSTGVNLTHVPRGGKNSADRSLLVDLLYWISQNPPPAHLFLISGDRDFASTLHRLQMNNYNVLLASPEPVPSVLCSAASIMWNWHALVKGENLTGKRYNLPPDGPYGSWYGHDKLPLQNPFLVVEPVASSQNDESSEVLRPVPKVVTKLIRQILNSCPEGISISELRNELNSRVNLDKDLYGHKKFSRFLLSMPEILRLQPEGDGKFVVRRTAPKAGELSETSPCSSAGHLSRSGDALPVSSRLYDDLSLGGAPNEMSTLHNSPEVNVGVDPRKVQETRKFNADKQPLPVVEKITEEVQQPLPVVEKITEEVQQPLPVVEKIAESDERVTESHQTLIMEQESTSEDLFWKDMEILLDSPRGLALVTQSMTREEMAEKLRKEGPLALRSVSNCDLLQLVDLLVSDKKWIEECSSETLPFRITRAVEKSPVSGNTPATNGLRSIFMHTSSQANVQRKHEGPKKLENVPHSGVSFTSINKKTTERSRSEILGDCQKLVKMILKEHPEGYDIGSFRKLFLGRYGYPLDIRRLGYKKLSSLLKKTPGVKVESTYIIPASSVPNDSNLETVIPNVQEDNSQAFQNSAGEPYASMKGADFESTWDELGPVSCTSSNKKEMHSVLGSKTSEDAEIAHFTYEPSVSDDEFSDSEEELSTPERTGKQQKPEIVDSSLLQILDSWYCSKEGEDRKDNPEECEDMVDSSEYQVKPSAATGVDMNEETCLEDHGIGQKQSLHKTNSFVAEPVGHDKDNMLISELLGSLDSTKKKKKGSLEKSSRSRMQA</sequence>
<dbReference type="Pfam" id="PF14418">
    <property type="entry name" value="OHA"/>
    <property type="match status" value="1"/>
</dbReference>
<dbReference type="InterPro" id="IPR012392">
    <property type="entry name" value="3-ktacl-CoA_syn"/>
</dbReference>
<dbReference type="CDD" id="cd00831">
    <property type="entry name" value="CHS_like"/>
    <property type="match status" value="1"/>
</dbReference>
<dbReference type="InterPro" id="IPR016039">
    <property type="entry name" value="Thiolase-like"/>
</dbReference>
<reference evidence="15" key="1">
    <citation type="submission" date="2013-09" db="EMBL/GenBank/DDBJ databases">
        <title>Corchorus olitorius genome sequencing.</title>
        <authorList>
            <person name="Alam M."/>
            <person name="Haque M.S."/>
            <person name="Islam M.S."/>
            <person name="Emdad E.M."/>
            <person name="Islam M.M."/>
            <person name="Ahmed B."/>
            <person name="Halim A."/>
            <person name="Hossen Q.M.M."/>
            <person name="Hossain M.Z."/>
            <person name="Ahmed R."/>
            <person name="Khan M.M."/>
            <person name="Islam R."/>
            <person name="Rashid M.M."/>
            <person name="Khan S.A."/>
            <person name="Rahman M.S."/>
            <person name="Alam M."/>
            <person name="Yahiya A.S."/>
            <person name="Khan M.S."/>
            <person name="Azam M.S."/>
            <person name="Haque T."/>
            <person name="Lashkar M.Z.H."/>
            <person name="Akhand A.I."/>
            <person name="Morshed G."/>
            <person name="Roy S."/>
            <person name="Uddin K.S."/>
            <person name="Rabeya T."/>
            <person name="Hossain A.S."/>
            <person name="Chowdhury A."/>
            <person name="Snigdha A.R."/>
            <person name="Mortoza M.S."/>
            <person name="Matin S.A."/>
            <person name="Hoque S.M.E."/>
            <person name="Islam M.K."/>
            <person name="Roy D.K."/>
            <person name="Haider R."/>
            <person name="Moosa M.M."/>
            <person name="Elias S.M."/>
            <person name="Hasan A.M."/>
            <person name="Jahan S."/>
            <person name="Shafiuddin M."/>
            <person name="Mahmood N."/>
            <person name="Shommy N.S."/>
        </authorList>
    </citation>
    <scope>NUCLEOTIDE SEQUENCE [LARGE SCALE GENOMIC DNA]</scope>
    <source>
        <strain evidence="15">cv. O-4</strain>
    </source>
</reference>
<feature type="region of interest" description="Disordered" evidence="11">
    <location>
        <begin position="1324"/>
        <end position="1343"/>
    </location>
</feature>
<dbReference type="Gene3D" id="3.40.47.10">
    <property type="match status" value="1"/>
</dbReference>
<evidence type="ECO:0000256" key="1">
    <source>
        <dbReference type="ARBA" id="ARBA00004370"/>
    </source>
</evidence>
<dbReference type="FunFam" id="3.40.47.10:FF:000028">
    <property type="entry name" value="3-ketoacyl-CoA synthase"/>
    <property type="match status" value="1"/>
</dbReference>
<evidence type="ECO:0000256" key="10">
    <source>
        <dbReference type="ARBA" id="ARBA00047375"/>
    </source>
</evidence>
<evidence type="ECO:0000313" key="14">
    <source>
        <dbReference type="EMBL" id="OMO80654.1"/>
    </source>
</evidence>
<accession>A0A1R3IDK6</accession>
<dbReference type="PROSITE" id="PS51644">
    <property type="entry name" value="HTH_OST"/>
    <property type="match status" value="2"/>
</dbReference>
<proteinExistence type="inferred from homology"/>
<comment type="catalytic activity">
    <reaction evidence="10">
        <text>a very-long-chain acyl-CoA + malonyl-CoA + H(+) = a very-long-chain 3-oxoacyl-CoA + CO2 + CoA</text>
        <dbReference type="Rhea" id="RHEA:32727"/>
        <dbReference type="ChEBI" id="CHEBI:15378"/>
        <dbReference type="ChEBI" id="CHEBI:16526"/>
        <dbReference type="ChEBI" id="CHEBI:57287"/>
        <dbReference type="ChEBI" id="CHEBI:57384"/>
        <dbReference type="ChEBI" id="CHEBI:90725"/>
        <dbReference type="ChEBI" id="CHEBI:90736"/>
        <dbReference type="EC" id="2.3.1.199"/>
    </reaction>
</comment>
<dbReference type="STRING" id="93759.A0A1R3IDK6"/>
<evidence type="ECO:0000256" key="7">
    <source>
        <dbReference type="ARBA" id="ARBA00022989"/>
    </source>
</evidence>
<dbReference type="Pfam" id="PF08392">
    <property type="entry name" value="FAE1_CUT1_RppA"/>
    <property type="match status" value="1"/>
</dbReference>
<comment type="subcellular location">
    <subcellularLocation>
        <location evidence="1">Membrane</location>
    </subcellularLocation>
</comment>
<name>A0A1R3IDK6_9ROSI</name>
<dbReference type="GO" id="GO:0009922">
    <property type="term" value="F:fatty acid elongase activity"/>
    <property type="evidence" value="ECO:0007669"/>
    <property type="project" value="UniProtKB-EC"/>
</dbReference>
<feature type="domain" description="HTH OST-type" evidence="13">
    <location>
        <begin position="709"/>
        <end position="780"/>
    </location>
</feature>
<feature type="transmembrane region" description="Helical" evidence="12">
    <location>
        <begin position="44"/>
        <end position="64"/>
    </location>
</feature>
<keyword evidence="6 12" id="KW-0812">Transmembrane</keyword>
<feature type="compositionally biased region" description="Acidic residues" evidence="11">
    <location>
        <begin position="1203"/>
        <end position="1216"/>
    </location>
</feature>
<evidence type="ECO:0000256" key="5">
    <source>
        <dbReference type="ARBA" id="ARBA00022679"/>
    </source>
</evidence>
<evidence type="ECO:0000256" key="4">
    <source>
        <dbReference type="ARBA" id="ARBA00012307"/>
    </source>
</evidence>
<dbReference type="Gene3D" id="3.30.420.610">
    <property type="entry name" value="LOTUS domain-like"/>
    <property type="match status" value="2"/>
</dbReference>
<dbReference type="PANTHER" id="PTHR31561">
    <property type="entry name" value="3-KETOACYL-COA SYNTHASE"/>
    <property type="match status" value="1"/>
</dbReference>
<evidence type="ECO:0000256" key="9">
    <source>
        <dbReference type="ARBA" id="ARBA00023315"/>
    </source>
</evidence>
<gene>
    <name evidence="14" type="ORF">COLO4_23999</name>
</gene>
<evidence type="ECO:0000256" key="11">
    <source>
        <dbReference type="SAM" id="MobiDB-lite"/>
    </source>
</evidence>
<feature type="region of interest" description="Disordered" evidence="11">
    <location>
        <begin position="1199"/>
        <end position="1228"/>
    </location>
</feature>
<dbReference type="Gene3D" id="3.40.50.1010">
    <property type="entry name" value="5'-nuclease"/>
    <property type="match status" value="1"/>
</dbReference>